<dbReference type="PROSITE" id="PS51910">
    <property type="entry name" value="GH18_2"/>
    <property type="match status" value="1"/>
</dbReference>
<keyword evidence="6" id="KW-1185">Reference proteome</keyword>
<dbReference type="OrthoDB" id="10254444at2759"/>
<gene>
    <name evidence="5" type="ORF">BKA67DRAFT_575917</name>
</gene>
<evidence type="ECO:0000313" key="6">
    <source>
        <dbReference type="Proteomes" id="UP000758603"/>
    </source>
</evidence>
<evidence type="ECO:0000256" key="2">
    <source>
        <dbReference type="ARBA" id="ARBA00040976"/>
    </source>
</evidence>
<dbReference type="Gene3D" id="3.10.50.10">
    <property type="match status" value="1"/>
</dbReference>
<dbReference type="EMBL" id="JAGPXC010000007">
    <property type="protein sequence ID" value="KAH6648812.1"/>
    <property type="molecule type" value="Genomic_DNA"/>
</dbReference>
<comment type="caution">
    <text evidence="5">The sequence shown here is derived from an EMBL/GenBank/DDBJ whole genome shotgun (WGS) entry which is preliminary data.</text>
</comment>
<dbReference type="GO" id="GO:0070492">
    <property type="term" value="F:oligosaccharide binding"/>
    <property type="evidence" value="ECO:0007669"/>
    <property type="project" value="TreeGrafter"/>
</dbReference>
<keyword evidence="3" id="KW-0732">Signal</keyword>
<dbReference type="PANTHER" id="PTHR46066">
    <property type="entry name" value="CHITINASE DOMAIN-CONTAINING PROTEIN 1 FAMILY MEMBER"/>
    <property type="match status" value="1"/>
</dbReference>
<dbReference type="Proteomes" id="UP000758603">
    <property type="component" value="Unassembled WGS sequence"/>
</dbReference>
<evidence type="ECO:0000256" key="1">
    <source>
        <dbReference type="ARBA" id="ARBA00008682"/>
    </source>
</evidence>
<comment type="similarity">
    <text evidence="1">Belongs to the glycosyl hydrolase 18 family. Chitinase class V subfamily.</text>
</comment>
<dbReference type="RefSeq" id="XP_045955319.1">
    <property type="nucleotide sequence ID" value="XM_046103534.1"/>
</dbReference>
<dbReference type="InterPro" id="IPR017853">
    <property type="entry name" value="GH"/>
</dbReference>
<dbReference type="GO" id="GO:0012505">
    <property type="term" value="C:endomembrane system"/>
    <property type="evidence" value="ECO:0007669"/>
    <property type="project" value="TreeGrafter"/>
</dbReference>
<proteinExistence type="inferred from homology"/>
<accession>A0A9P8UF40</accession>
<name>A0A9P8UF40_9PEZI</name>
<dbReference type="GeneID" id="70132426"/>
<reference evidence="5" key="1">
    <citation type="journal article" date="2021" name="Nat. Commun.">
        <title>Genetic determinants of endophytism in the Arabidopsis root mycobiome.</title>
        <authorList>
            <person name="Mesny F."/>
            <person name="Miyauchi S."/>
            <person name="Thiergart T."/>
            <person name="Pickel B."/>
            <person name="Atanasova L."/>
            <person name="Karlsson M."/>
            <person name="Huettel B."/>
            <person name="Barry K.W."/>
            <person name="Haridas S."/>
            <person name="Chen C."/>
            <person name="Bauer D."/>
            <person name="Andreopoulos W."/>
            <person name="Pangilinan J."/>
            <person name="LaButti K."/>
            <person name="Riley R."/>
            <person name="Lipzen A."/>
            <person name="Clum A."/>
            <person name="Drula E."/>
            <person name="Henrissat B."/>
            <person name="Kohler A."/>
            <person name="Grigoriev I.V."/>
            <person name="Martin F.M."/>
            <person name="Hacquard S."/>
        </authorList>
    </citation>
    <scope>NUCLEOTIDE SEQUENCE</scope>
    <source>
        <strain evidence="5">MPI-SDFR-AT-0073</strain>
    </source>
</reference>
<dbReference type="SUPFAM" id="SSF51445">
    <property type="entry name" value="(Trans)glycosidases"/>
    <property type="match status" value="1"/>
</dbReference>
<dbReference type="GO" id="GO:0005975">
    <property type="term" value="P:carbohydrate metabolic process"/>
    <property type="evidence" value="ECO:0007669"/>
    <property type="project" value="InterPro"/>
</dbReference>
<dbReference type="Gene3D" id="3.20.20.80">
    <property type="entry name" value="Glycosidases"/>
    <property type="match status" value="1"/>
</dbReference>
<evidence type="ECO:0000256" key="3">
    <source>
        <dbReference type="SAM" id="SignalP"/>
    </source>
</evidence>
<dbReference type="InterPro" id="IPR001223">
    <property type="entry name" value="Glyco_hydro18_cat"/>
</dbReference>
<dbReference type="InterPro" id="IPR029070">
    <property type="entry name" value="Chitinase_insertion_sf"/>
</dbReference>
<dbReference type="AlphaFoldDB" id="A0A9P8UF40"/>
<protein>
    <recommendedName>
        <fullName evidence="2">Chitinase domain-containing protein 1</fullName>
    </recommendedName>
</protein>
<dbReference type="PANTHER" id="PTHR46066:SF2">
    <property type="entry name" value="CHITINASE DOMAIN-CONTAINING PROTEIN 1"/>
    <property type="match status" value="1"/>
</dbReference>
<evidence type="ECO:0000313" key="5">
    <source>
        <dbReference type="EMBL" id="KAH6648812.1"/>
    </source>
</evidence>
<feature type="chain" id="PRO_5040481675" description="Chitinase domain-containing protein 1" evidence="3">
    <location>
        <begin position="24"/>
        <end position="436"/>
    </location>
</feature>
<organism evidence="5 6">
    <name type="scientific">Truncatella angustata</name>
    <dbReference type="NCBI Taxonomy" id="152316"/>
    <lineage>
        <taxon>Eukaryota</taxon>
        <taxon>Fungi</taxon>
        <taxon>Dikarya</taxon>
        <taxon>Ascomycota</taxon>
        <taxon>Pezizomycotina</taxon>
        <taxon>Sordariomycetes</taxon>
        <taxon>Xylariomycetidae</taxon>
        <taxon>Amphisphaeriales</taxon>
        <taxon>Sporocadaceae</taxon>
        <taxon>Truncatella</taxon>
    </lineage>
</organism>
<sequence length="436" mass="49062">MELTRRTVRLILLVSHFIAVAHCRDQLDVDDHIPFQLNDDNARRHPELPVLGYVTPWNPRGKDLVEEHRQKFDIVCPVWYTVHPSSNDVEVYEVRGGPPADEDRDWYKRLQTPSDTKPKAIQVTPRFILDGWSQDDYRQLMFNETRWHRLATEITQVVEDMAYNGIVFESGATHALSGPLGVLSDHLKENGKTLVLVMPPIRTTLGMGDAAALNSHNAMMLQSISSLAGVADYFSIMTYDMTGPGGHESLRQFPRSSQLHAAQQQHKVREPGPNTNVEWVGANLIAFTDAAKSQDGYTNEQQFVFKDEVSAKFLMGLPLYGYKYPVFLADDKKGIILQSTESVNGFSILRGAGEPVVMHQIEELIAEYSPKLEEMDDGEFYFDYSAEDGLWRVFLPTPESMSNVLGVLDQNEHIELGAGIALWEVGQSSLDLLVTL</sequence>
<feature type="domain" description="GH18" evidence="4">
    <location>
        <begin position="48"/>
        <end position="436"/>
    </location>
</feature>
<evidence type="ECO:0000259" key="4">
    <source>
        <dbReference type="PROSITE" id="PS51910"/>
    </source>
</evidence>
<feature type="signal peptide" evidence="3">
    <location>
        <begin position="1"/>
        <end position="23"/>
    </location>
</feature>